<reference evidence="9" key="1">
    <citation type="journal article" date="2023" name="Nat. Commun.">
        <title>Diploid and tetraploid genomes of Acorus and the evolution of monocots.</title>
        <authorList>
            <person name="Ma L."/>
            <person name="Liu K.W."/>
            <person name="Li Z."/>
            <person name="Hsiao Y.Y."/>
            <person name="Qi Y."/>
            <person name="Fu T."/>
            <person name="Tang G.D."/>
            <person name="Zhang D."/>
            <person name="Sun W.H."/>
            <person name="Liu D.K."/>
            <person name="Li Y."/>
            <person name="Chen G.Z."/>
            <person name="Liu X.D."/>
            <person name="Liao X.Y."/>
            <person name="Jiang Y.T."/>
            <person name="Yu X."/>
            <person name="Hao Y."/>
            <person name="Huang J."/>
            <person name="Zhao X.W."/>
            <person name="Ke S."/>
            <person name="Chen Y.Y."/>
            <person name="Wu W.L."/>
            <person name="Hsu J.L."/>
            <person name="Lin Y.F."/>
            <person name="Huang M.D."/>
            <person name="Li C.Y."/>
            <person name="Huang L."/>
            <person name="Wang Z.W."/>
            <person name="Zhao X."/>
            <person name="Zhong W.Y."/>
            <person name="Peng D.H."/>
            <person name="Ahmad S."/>
            <person name="Lan S."/>
            <person name="Zhang J.S."/>
            <person name="Tsai W.C."/>
            <person name="Van de Peer Y."/>
            <person name="Liu Z.J."/>
        </authorList>
    </citation>
    <scope>NUCLEOTIDE SEQUENCE</scope>
    <source>
        <strain evidence="9">SCP</strain>
    </source>
</reference>
<dbReference type="GO" id="GO:0006633">
    <property type="term" value="P:fatty acid biosynthetic process"/>
    <property type="evidence" value="ECO:0007669"/>
    <property type="project" value="InterPro"/>
</dbReference>
<feature type="domain" description="FAE" evidence="7">
    <location>
        <begin position="35"/>
        <end position="319"/>
    </location>
</feature>
<dbReference type="InterPro" id="IPR013601">
    <property type="entry name" value="FAE1_typ3_polyketide_synth"/>
</dbReference>
<dbReference type="InterPro" id="IPR012392">
    <property type="entry name" value="3-ktacl-CoA_syn"/>
</dbReference>
<evidence type="ECO:0000313" key="9">
    <source>
        <dbReference type="EMBL" id="KAK1267689.1"/>
    </source>
</evidence>
<evidence type="ECO:0000256" key="3">
    <source>
        <dbReference type="ARBA" id="ARBA00023315"/>
    </source>
</evidence>
<keyword evidence="10" id="KW-1185">Reference proteome</keyword>
<dbReference type="PIRSF" id="PIRSF036417">
    <property type="entry name" value="3-ktacl-CoA_syn"/>
    <property type="match status" value="1"/>
</dbReference>
<feature type="active site" evidence="5">
    <location>
        <position position="256"/>
    </location>
</feature>
<dbReference type="CDD" id="cd00831">
    <property type="entry name" value="CHS_like"/>
    <property type="match status" value="1"/>
</dbReference>
<proteinExistence type="inferred from homology"/>
<feature type="active site" evidence="5">
    <location>
        <position position="350"/>
    </location>
</feature>
<dbReference type="SUPFAM" id="SSF53901">
    <property type="entry name" value="Thiolase-like"/>
    <property type="match status" value="2"/>
</dbReference>
<gene>
    <name evidence="9" type="ORF">QJS04_geneDACA000016</name>
</gene>
<dbReference type="GO" id="GO:0016747">
    <property type="term" value="F:acyltransferase activity, transferring groups other than amino-acyl groups"/>
    <property type="evidence" value="ECO:0007669"/>
    <property type="project" value="InterPro"/>
</dbReference>
<comment type="caution">
    <text evidence="9">The sequence shown here is derived from an EMBL/GenBank/DDBJ whole genome shotgun (WGS) entry which is preliminary data.</text>
</comment>
<dbReference type="EMBL" id="JAUJYN010000007">
    <property type="protein sequence ID" value="KAK1267689.1"/>
    <property type="molecule type" value="Genomic_DNA"/>
</dbReference>
<feature type="active site" evidence="5">
    <location>
        <position position="383"/>
    </location>
</feature>
<name>A0AAV9ATJ7_ACOGR</name>
<dbReference type="EC" id="2.3.1.-" evidence="4"/>
<evidence type="ECO:0000256" key="5">
    <source>
        <dbReference type="PIRSR" id="PIRSR036417-1"/>
    </source>
</evidence>
<feature type="active site" evidence="5">
    <location>
        <position position="346"/>
    </location>
</feature>
<keyword evidence="2 4" id="KW-0808">Transferase</keyword>
<evidence type="ECO:0000259" key="8">
    <source>
        <dbReference type="Pfam" id="PF08541"/>
    </source>
</evidence>
<dbReference type="InterPro" id="IPR013747">
    <property type="entry name" value="ACP_syn_III_C"/>
</dbReference>
<feature type="domain" description="Beta-ketoacyl-[acyl-carrier-protein] synthase III C-terminal" evidence="8">
    <location>
        <begin position="343"/>
        <end position="425"/>
    </location>
</feature>
<evidence type="ECO:0000313" key="10">
    <source>
        <dbReference type="Proteomes" id="UP001179952"/>
    </source>
</evidence>
<organism evidence="9 10">
    <name type="scientific">Acorus gramineus</name>
    <name type="common">Dwarf sweet flag</name>
    <dbReference type="NCBI Taxonomy" id="55184"/>
    <lineage>
        <taxon>Eukaryota</taxon>
        <taxon>Viridiplantae</taxon>
        <taxon>Streptophyta</taxon>
        <taxon>Embryophyta</taxon>
        <taxon>Tracheophyta</taxon>
        <taxon>Spermatophyta</taxon>
        <taxon>Magnoliopsida</taxon>
        <taxon>Liliopsida</taxon>
        <taxon>Acoraceae</taxon>
        <taxon>Acorus</taxon>
    </lineage>
</organism>
<evidence type="ECO:0000256" key="6">
    <source>
        <dbReference type="SAM" id="SignalP"/>
    </source>
</evidence>
<dbReference type="Pfam" id="PF08541">
    <property type="entry name" value="ACP_syn_III_C"/>
    <property type="match status" value="1"/>
</dbReference>
<protein>
    <recommendedName>
        <fullName evidence="4">3-ketoacyl-CoA synthase</fullName>
        <ecNumber evidence="4">2.3.1.-</ecNumber>
    </recommendedName>
</protein>
<dbReference type="Proteomes" id="UP001179952">
    <property type="component" value="Unassembled WGS sequence"/>
</dbReference>
<sequence>MEYSYNMSTAALITSTLLLLLLSLFHLCKTHQRRTNNRHCYLLDYVCFKPSDDRKVSTDLCGRIVRRNNHLGIDEYKFMLKIMVNSGIGEETYAPTNIVEGRENEPSMADAMEEMDQCFFPSLDELFARSGFEPSDVDVLVVNVSMFSPAPSLAARIVGRYKMREDVKTYNLSGMGCNASLTSINVVENIFKCNPNKLAVVMTSESISPNWYSGKDQSMMIGNGLFRSGGCAILLTNDPRLRDRAKLRLRCLVRTHLSDEVAYGCAIQTEDSDGLMGIHLSRDLPKAAARAIYLNLRQLAPKVLPVGELLRYLLSTLRKTPTTTKSRSEGGESTTGAINFKAGIDHFCLHTGGTAVIDGMEKSLGLSKFDAEPARMTLHRFGNTSASSLWYVLGYMEAKKRLKRGHKVLMIAFGAGFTCNSCSWEVVRDLEDENVWGDCIDRYPLKNLSNPYMEKTTILFLFYEKISTSLLQCLCSSAGVVK</sequence>
<reference evidence="9" key="2">
    <citation type="submission" date="2023-06" db="EMBL/GenBank/DDBJ databases">
        <authorList>
            <person name="Ma L."/>
            <person name="Liu K.-W."/>
            <person name="Li Z."/>
            <person name="Hsiao Y.-Y."/>
            <person name="Qi Y."/>
            <person name="Fu T."/>
            <person name="Tang G."/>
            <person name="Zhang D."/>
            <person name="Sun W.-H."/>
            <person name="Liu D.-K."/>
            <person name="Li Y."/>
            <person name="Chen G.-Z."/>
            <person name="Liu X.-D."/>
            <person name="Liao X.-Y."/>
            <person name="Jiang Y.-T."/>
            <person name="Yu X."/>
            <person name="Hao Y."/>
            <person name="Huang J."/>
            <person name="Zhao X.-W."/>
            <person name="Ke S."/>
            <person name="Chen Y.-Y."/>
            <person name="Wu W.-L."/>
            <person name="Hsu J.-L."/>
            <person name="Lin Y.-F."/>
            <person name="Huang M.-D."/>
            <person name="Li C.-Y."/>
            <person name="Huang L."/>
            <person name="Wang Z.-W."/>
            <person name="Zhao X."/>
            <person name="Zhong W.-Y."/>
            <person name="Peng D.-H."/>
            <person name="Ahmad S."/>
            <person name="Lan S."/>
            <person name="Zhang J.-S."/>
            <person name="Tsai W.-C."/>
            <person name="Van De Peer Y."/>
            <person name="Liu Z.-J."/>
        </authorList>
    </citation>
    <scope>NUCLEOTIDE SEQUENCE</scope>
    <source>
        <strain evidence="9">SCP</strain>
        <tissue evidence="9">Leaves</tissue>
    </source>
</reference>
<dbReference type="Gene3D" id="3.40.47.10">
    <property type="match status" value="1"/>
</dbReference>
<dbReference type="AlphaFoldDB" id="A0AAV9ATJ7"/>
<evidence type="ECO:0000259" key="7">
    <source>
        <dbReference type="Pfam" id="PF08392"/>
    </source>
</evidence>
<comment type="similarity">
    <text evidence="1 4">Belongs to the thiolase-like superfamily. Chalcone/stilbene synthases family.</text>
</comment>
<keyword evidence="6" id="KW-0732">Signal</keyword>
<feature type="chain" id="PRO_5043339455" description="3-ketoacyl-CoA synthase" evidence="6">
    <location>
        <begin position="31"/>
        <end position="482"/>
    </location>
</feature>
<evidence type="ECO:0000256" key="1">
    <source>
        <dbReference type="ARBA" id="ARBA00005531"/>
    </source>
</evidence>
<dbReference type="Pfam" id="PF08392">
    <property type="entry name" value="FAE1_CUT1_RppA"/>
    <property type="match status" value="1"/>
</dbReference>
<accession>A0AAV9ATJ7</accession>
<dbReference type="PANTHER" id="PTHR31561">
    <property type="entry name" value="3-KETOACYL-COA SYNTHASE"/>
    <property type="match status" value="1"/>
</dbReference>
<comment type="pathway">
    <text evidence="4">Lipid metabolism; fatty acid biosynthesis.</text>
</comment>
<dbReference type="InterPro" id="IPR016039">
    <property type="entry name" value="Thiolase-like"/>
</dbReference>
<feature type="active site" evidence="5">
    <location>
        <position position="379"/>
    </location>
</feature>
<feature type="signal peptide" evidence="6">
    <location>
        <begin position="1"/>
        <end position="30"/>
    </location>
</feature>
<feature type="active site" evidence="5">
    <location>
        <position position="177"/>
    </location>
</feature>
<dbReference type="GO" id="GO:0016020">
    <property type="term" value="C:membrane"/>
    <property type="evidence" value="ECO:0007669"/>
    <property type="project" value="InterPro"/>
</dbReference>
<evidence type="ECO:0000256" key="4">
    <source>
        <dbReference type="PIRNR" id="PIRNR036417"/>
    </source>
</evidence>
<evidence type="ECO:0000256" key="2">
    <source>
        <dbReference type="ARBA" id="ARBA00022679"/>
    </source>
</evidence>
<keyword evidence="3 4" id="KW-0012">Acyltransferase</keyword>